<accession>A0A5J6MQ84</accession>
<dbReference type="EMBL" id="CP042906">
    <property type="protein sequence ID" value="QEX16996.1"/>
    <property type="molecule type" value="Genomic_DNA"/>
</dbReference>
<dbReference type="PIRSF" id="PIRSF010256">
    <property type="entry name" value="CoxE_vWa"/>
    <property type="match status" value="1"/>
</dbReference>
<dbReference type="CDD" id="cd00198">
    <property type="entry name" value="vWFA"/>
    <property type="match status" value="1"/>
</dbReference>
<evidence type="ECO:0000313" key="2">
    <source>
        <dbReference type="Proteomes" id="UP000326202"/>
    </source>
</evidence>
<dbReference type="AlphaFoldDB" id="A0A5J6MQ84"/>
<proteinExistence type="predicted"/>
<evidence type="ECO:0000313" key="1">
    <source>
        <dbReference type="EMBL" id="QEX16996.1"/>
    </source>
</evidence>
<dbReference type="InterPro" id="IPR008912">
    <property type="entry name" value="Uncharacterised_CoxE"/>
</dbReference>
<keyword evidence="2" id="KW-1185">Reference proteome</keyword>
<dbReference type="Proteomes" id="UP000326202">
    <property type="component" value="Chromosome"/>
</dbReference>
<protein>
    <submittedName>
        <fullName evidence="1">VWA domain-containing protein</fullName>
    </submittedName>
</protein>
<dbReference type="InterPro" id="IPR036465">
    <property type="entry name" value="vWFA_dom_sf"/>
</dbReference>
<dbReference type="Pfam" id="PF05762">
    <property type="entry name" value="VWA_CoxE"/>
    <property type="match status" value="1"/>
</dbReference>
<gene>
    <name evidence="1" type="ORF">FRZ44_22920</name>
</gene>
<dbReference type="PANTHER" id="PTHR39338">
    <property type="entry name" value="BLL5662 PROTEIN-RELATED"/>
    <property type="match status" value="1"/>
</dbReference>
<dbReference type="SUPFAM" id="SSF53300">
    <property type="entry name" value="vWA-like"/>
    <property type="match status" value="1"/>
</dbReference>
<dbReference type="RefSeq" id="WP_151177288.1">
    <property type="nucleotide sequence ID" value="NZ_CP042906.1"/>
</dbReference>
<dbReference type="PANTHER" id="PTHR39338:SF6">
    <property type="entry name" value="BLL5662 PROTEIN"/>
    <property type="match status" value="1"/>
</dbReference>
<name>A0A5J6MQ84_9PROT</name>
<dbReference type="InterPro" id="IPR011195">
    <property type="entry name" value="UCP010256"/>
</dbReference>
<organism evidence="1 2">
    <name type="scientific">Hypericibacter terrae</name>
    <dbReference type="NCBI Taxonomy" id="2602015"/>
    <lineage>
        <taxon>Bacteria</taxon>
        <taxon>Pseudomonadati</taxon>
        <taxon>Pseudomonadota</taxon>
        <taxon>Alphaproteobacteria</taxon>
        <taxon>Rhodospirillales</taxon>
        <taxon>Dongiaceae</taxon>
        <taxon>Hypericibacter</taxon>
    </lineage>
</organism>
<reference evidence="1 2" key="1">
    <citation type="submission" date="2019-08" db="EMBL/GenBank/DDBJ databases">
        <title>Hyperibacter terrae gen. nov., sp. nov. and Hyperibacter viscosus sp. nov., two new members in the family Rhodospirillaceae isolated from the rhizosphere of Hypericum perforatum.</title>
        <authorList>
            <person name="Noviana Z."/>
        </authorList>
    </citation>
    <scope>NUCLEOTIDE SEQUENCE [LARGE SCALE GENOMIC DNA]</scope>
    <source>
        <strain evidence="1 2">R5913</strain>
    </source>
</reference>
<dbReference type="KEGG" id="htq:FRZ44_22920"/>
<sequence>MIPSLAATSNGNGAEPPPVEASRLAENVMFFARTLRAAGLPIGPGRVIDALRAIEAVGIGTREDLYWTLHAVFVNRRDQQPLYDQAFHIFWRNPQLLEKMLQTMLPSIAVPRDEPEKGEEMLRRLAEALAGRQIERPGEEPEEKVEFDAAMTFSARELLQGMDFEKMSNAEMDEARRMIAAMRLPIMQLPTRRFFPDRHGRRVDIRATLRASLRGGGTILLQYKRKRRRHPPLVVLCDISGSMSRYSRMMLHFMHAITNDRDRVHCFLFGTRLNNITRALRQRDVDVALAKVAAKVEDWSGGTRIGGCIAEFNAVWSRRVLGQGAVVLLITDGLDREGAHGLADEMERLHKSCRRLIWLNPLLRFEGYEPKAQGAQAILPHVDDFRPVHNLESIAELGAVLSRQPQRRLEAAGSYAELMAGRGGD</sequence>
<dbReference type="Gene3D" id="3.40.50.410">
    <property type="entry name" value="von Willebrand factor, type A domain"/>
    <property type="match status" value="1"/>
</dbReference>
<dbReference type="OrthoDB" id="9790469at2"/>